<protein>
    <submittedName>
        <fullName evidence="2">Uncharacterized protein</fullName>
    </submittedName>
</protein>
<feature type="region of interest" description="Disordered" evidence="1">
    <location>
        <begin position="159"/>
        <end position="211"/>
    </location>
</feature>
<reference evidence="2 3" key="1">
    <citation type="submission" date="2022-12" db="EMBL/GenBank/DDBJ databases">
        <title>Chromosome-level genome assembly of true bugs.</title>
        <authorList>
            <person name="Ma L."/>
            <person name="Li H."/>
        </authorList>
    </citation>
    <scope>NUCLEOTIDE SEQUENCE [LARGE SCALE GENOMIC DNA]</scope>
    <source>
        <strain evidence="2">Lab_2022b</strain>
    </source>
</reference>
<accession>A0AAW1DJ73</accession>
<evidence type="ECO:0000256" key="1">
    <source>
        <dbReference type="SAM" id="MobiDB-lite"/>
    </source>
</evidence>
<feature type="compositionally biased region" description="Basic and acidic residues" evidence="1">
    <location>
        <begin position="168"/>
        <end position="192"/>
    </location>
</feature>
<evidence type="ECO:0000313" key="2">
    <source>
        <dbReference type="EMBL" id="KAK9508494.1"/>
    </source>
</evidence>
<dbReference type="InterPro" id="IPR011992">
    <property type="entry name" value="EF-hand-dom_pair"/>
</dbReference>
<dbReference type="SUPFAM" id="SSF47473">
    <property type="entry name" value="EF-hand"/>
    <property type="match status" value="1"/>
</dbReference>
<dbReference type="EMBL" id="JAPXFL010000003">
    <property type="protein sequence ID" value="KAK9508494.1"/>
    <property type="molecule type" value="Genomic_DNA"/>
</dbReference>
<organism evidence="2 3">
    <name type="scientific">Rhynocoris fuscipes</name>
    <dbReference type="NCBI Taxonomy" id="488301"/>
    <lineage>
        <taxon>Eukaryota</taxon>
        <taxon>Metazoa</taxon>
        <taxon>Ecdysozoa</taxon>
        <taxon>Arthropoda</taxon>
        <taxon>Hexapoda</taxon>
        <taxon>Insecta</taxon>
        <taxon>Pterygota</taxon>
        <taxon>Neoptera</taxon>
        <taxon>Paraneoptera</taxon>
        <taxon>Hemiptera</taxon>
        <taxon>Heteroptera</taxon>
        <taxon>Panheteroptera</taxon>
        <taxon>Cimicomorpha</taxon>
        <taxon>Reduviidae</taxon>
        <taxon>Harpactorinae</taxon>
        <taxon>Harpactorini</taxon>
        <taxon>Rhynocoris</taxon>
    </lineage>
</organism>
<feature type="compositionally biased region" description="Acidic residues" evidence="1">
    <location>
        <begin position="193"/>
        <end position="211"/>
    </location>
</feature>
<dbReference type="Gene3D" id="1.10.238.10">
    <property type="entry name" value="EF-hand"/>
    <property type="match status" value="1"/>
</dbReference>
<dbReference type="Proteomes" id="UP001461498">
    <property type="component" value="Unassembled WGS sequence"/>
</dbReference>
<evidence type="ECO:0000313" key="3">
    <source>
        <dbReference type="Proteomes" id="UP001461498"/>
    </source>
</evidence>
<comment type="caution">
    <text evidence="2">The sequence shown here is derived from an EMBL/GenBank/DDBJ whole genome shotgun (WGS) entry which is preliminary data.</text>
</comment>
<sequence length="211" mass="23586">MESALHKRNGNNSSILRKDINAKSCGASSDISTNNSESFSRHINPKLLKLLSPDGSEYISMESLKKMIKTALGARFSDDEISLALHDLGFPEDEPIHYRVFLDLISLPLSSAVAHLDESFSDWLTTEEWQEAMARVGITLSKGEIEEVIEQTKHKILETKKGSSSVNSHEDFSKLSDDKEKSSDIRTRKNEETSSDSDSDNFVDVSEEFIT</sequence>
<gene>
    <name evidence="2" type="ORF">O3M35_006039</name>
</gene>
<proteinExistence type="predicted"/>
<name>A0AAW1DJ73_9HEMI</name>
<keyword evidence="3" id="KW-1185">Reference proteome</keyword>
<dbReference type="AlphaFoldDB" id="A0AAW1DJ73"/>